<keyword evidence="3" id="KW-0808">Transferase</keyword>
<dbReference type="GO" id="GO:0016020">
    <property type="term" value="C:membrane"/>
    <property type="evidence" value="ECO:0007669"/>
    <property type="project" value="GOC"/>
</dbReference>
<dbReference type="Gene3D" id="3.90.550.10">
    <property type="entry name" value="Spore Coat Polysaccharide Biosynthesis Protein SpsA, Chain A"/>
    <property type="match status" value="1"/>
</dbReference>
<dbReference type="Proteomes" id="UP000176938">
    <property type="component" value="Unassembled WGS sequence"/>
</dbReference>
<dbReference type="InterPro" id="IPR039528">
    <property type="entry name" value="DPM1-like"/>
</dbReference>
<dbReference type="PANTHER" id="PTHR43398">
    <property type="entry name" value="DOLICHOL-PHOSPHATE MANNOSYLTRANSFERASE SUBUNIT 1"/>
    <property type="match status" value="1"/>
</dbReference>
<dbReference type="InterPro" id="IPR029044">
    <property type="entry name" value="Nucleotide-diphossugar_trans"/>
</dbReference>
<dbReference type="InterPro" id="IPR001173">
    <property type="entry name" value="Glyco_trans_2-like"/>
</dbReference>
<evidence type="ECO:0000256" key="1">
    <source>
        <dbReference type="ARBA" id="ARBA00006739"/>
    </source>
</evidence>
<accession>A0A1F4R8B8</accession>
<sequence length="246" mass="28122">MKTYVIIPTYNEAENIEPLLREIQQLNLPDLTAVVVDDNSPDGTGEIADRLTKEFPGLKVIHRYKDRGRGSAGIEGFKFALKEGADYIVEMDADFSHQPKYIPNLLKHIINYDIVLGSRFVAGGQDINRGWTRKIVTVFAQIYIQQMLGIKVKDITSGYRCFRRKVLEEINLDQLISTGPSIVTELLYKSTLKGFKIYETPIVFEDRRQGETKLNLAILLKTLYMVYKFKMIYPHTNNIGVGIDKK</sequence>
<evidence type="ECO:0000313" key="6">
    <source>
        <dbReference type="Proteomes" id="UP000176938"/>
    </source>
</evidence>
<protein>
    <recommendedName>
        <fullName evidence="4">Glycosyltransferase 2-like domain-containing protein</fullName>
    </recommendedName>
</protein>
<evidence type="ECO:0000259" key="4">
    <source>
        <dbReference type="Pfam" id="PF00535"/>
    </source>
</evidence>
<reference evidence="5 6" key="1">
    <citation type="journal article" date="2016" name="Nat. Commun.">
        <title>Thousands of microbial genomes shed light on interconnected biogeochemical processes in an aquifer system.</title>
        <authorList>
            <person name="Anantharaman K."/>
            <person name="Brown C.T."/>
            <person name="Hug L.A."/>
            <person name="Sharon I."/>
            <person name="Castelle C.J."/>
            <person name="Probst A.J."/>
            <person name="Thomas B.C."/>
            <person name="Singh A."/>
            <person name="Wilkins M.J."/>
            <person name="Karaoz U."/>
            <person name="Brodie E.L."/>
            <person name="Williams K.H."/>
            <person name="Hubbard S.S."/>
            <person name="Banfield J.F."/>
        </authorList>
    </citation>
    <scope>NUCLEOTIDE SEQUENCE [LARGE SCALE GENOMIC DNA]</scope>
</reference>
<evidence type="ECO:0000256" key="3">
    <source>
        <dbReference type="ARBA" id="ARBA00022679"/>
    </source>
</evidence>
<gene>
    <name evidence="5" type="ORF">A3H38_00020</name>
</gene>
<organism evidence="5 6">
    <name type="scientific">candidate division WOR-1 bacterium RIFCSPLOWO2_02_FULL_46_20</name>
    <dbReference type="NCBI Taxonomy" id="1802567"/>
    <lineage>
        <taxon>Bacteria</taxon>
        <taxon>Bacillati</taxon>
        <taxon>Saganbacteria</taxon>
    </lineage>
</organism>
<feature type="domain" description="Glycosyltransferase 2-like" evidence="4">
    <location>
        <begin position="5"/>
        <end position="170"/>
    </location>
</feature>
<evidence type="ECO:0000313" key="5">
    <source>
        <dbReference type="EMBL" id="OGC04408.1"/>
    </source>
</evidence>
<dbReference type="SUPFAM" id="SSF53448">
    <property type="entry name" value="Nucleotide-diphospho-sugar transferases"/>
    <property type="match status" value="1"/>
</dbReference>
<evidence type="ECO:0000256" key="2">
    <source>
        <dbReference type="ARBA" id="ARBA00022676"/>
    </source>
</evidence>
<dbReference type="GO" id="GO:0004582">
    <property type="term" value="F:dolichyl-phosphate beta-D-mannosyltransferase activity"/>
    <property type="evidence" value="ECO:0007669"/>
    <property type="project" value="InterPro"/>
</dbReference>
<dbReference type="CDD" id="cd06442">
    <property type="entry name" value="DPM1_like"/>
    <property type="match status" value="1"/>
</dbReference>
<comment type="caution">
    <text evidence="5">The sequence shown here is derived from an EMBL/GenBank/DDBJ whole genome shotgun (WGS) entry which is preliminary data.</text>
</comment>
<name>A0A1F4R8B8_UNCSA</name>
<dbReference type="GO" id="GO:0009247">
    <property type="term" value="P:glycolipid biosynthetic process"/>
    <property type="evidence" value="ECO:0007669"/>
    <property type="project" value="TreeGrafter"/>
</dbReference>
<dbReference type="Pfam" id="PF00535">
    <property type="entry name" value="Glycos_transf_2"/>
    <property type="match status" value="1"/>
</dbReference>
<keyword evidence="2" id="KW-0328">Glycosyltransferase</keyword>
<dbReference type="AlphaFoldDB" id="A0A1F4R8B8"/>
<comment type="similarity">
    <text evidence="1">Belongs to the glycosyltransferase 2 family.</text>
</comment>
<dbReference type="EMBL" id="METP01000052">
    <property type="protein sequence ID" value="OGC04408.1"/>
    <property type="molecule type" value="Genomic_DNA"/>
</dbReference>
<dbReference type="PANTHER" id="PTHR43398:SF1">
    <property type="entry name" value="DOLICHOL-PHOSPHATE MANNOSYLTRANSFERASE SUBUNIT 1"/>
    <property type="match status" value="1"/>
</dbReference>
<proteinExistence type="inferred from homology"/>
<dbReference type="FunFam" id="3.90.550.10:FF:000122">
    <property type="entry name" value="Dolichol-phosphate mannosyltransferase subunit 1"/>
    <property type="match status" value="1"/>
</dbReference>